<organism evidence="5">
    <name type="scientific">hydrothermal vent metagenome</name>
    <dbReference type="NCBI Taxonomy" id="652676"/>
    <lineage>
        <taxon>unclassified sequences</taxon>
        <taxon>metagenomes</taxon>
        <taxon>ecological metagenomes</taxon>
    </lineage>
</organism>
<evidence type="ECO:0000256" key="3">
    <source>
        <dbReference type="ARBA" id="ARBA00023235"/>
    </source>
</evidence>
<dbReference type="InterPro" id="IPR020095">
    <property type="entry name" value="PsdUridine_synth_TruA_C"/>
</dbReference>
<dbReference type="Pfam" id="PF01416">
    <property type="entry name" value="PseudoU_synth_1"/>
    <property type="match status" value="1"/>
</dbReference>
<dbReference type="SUPFAM" id="SSF55120">
    <property type="entry name" value="Pseudouridine synthase"/>
    <property type="match status" value="1"/>
</dbReference>
<dbReference type="InterPro" id="IPR020103">
    <property type="entry name" value="PsdUridine_synth_cat_dom_sf"/>
</dbReference>
<accession>A0A3B1BNJ2</accession>
<dbReference type="EMBL" id="UOFZ01000091">
    <property type="protein sequence ID" value="VAX13068.1"/>
    <property type="molecule type" value="Genomic_DNA"/>
</dbReference>
<keyword evidence="2" id="KW-0819">tRNA processing</keyword>
<evidence type="ECO:0000259" key="4">
    <source>
        <dbReference type="Pfam" id="PF01416"/>
    </source>
</evidence>
<sequence length="116" mass="12921">EYLVGEHDFTSYRAQACQARSPVRHIYSLDVSRSREFIYLDICANAFLHHMVRNIAGVLMSIGAGEKPTDWAKTVLEHQDRKKGGMTAAAAGLYLVRVEYDAEFDLPAAALLPCYG</sequence>
<dbReference type="EC" id="5.4.99.12" evidence="5"/>
<dbReference type="PANTHER" id="PTHR11142">
    <property type="entry name" value="PSEUDOURIDYLATE SYNTHASE"/>
    <property type="match status" value="1"/>
</dbReference>
<dbReference type="Gene3D" id="3.30.70.660">
    <property type="entry name" value="Pseudouridine synthase I, catalytic domain, C-terminal subdomain"/>
    <property type="match status" value="1"/>
</dbReference>
<proteinExistence type="inferred from homology"/>
<reference evidence="5" key="1">
    <citation type="submission" date="2018-06" db="EMBL/GenBank/DDBJ databases">
        <authorList>
            <person name="Zhirakovskaya E."/>
        </authorList>
    </citation>
    <scope>NUCLEOTIDE SEQUENCE</scope>
</reference>
<feature type="domain" description="Pseudouridine synthase I TruA alpha/beta" evidence="4">
    <location>
        <begin position="2"/>
        <end position="101"/>
    </location>
</feature>
<comment type="similarity">
    <text evidence="1">Belongs to the tRNA pseudouridine synthase TruA family.</text>
</comment>
<dbReference type="InterPro" id="IPR001406">
    <property type="entry name" value="PsdUridine_synth_TruA"/>
</dbReference>
<dbReference type="GO" id="GO:0031119">
    <property type="term" value="P:tRNA pseudouridine synthesis"/>
    <property type="evidence" value="ECO:0007669"/>
    <property type="project" value="TreeGrafter"/>
</dbReference>
<dbReference type="InterPro" id="IPR020097">
    <property type="entry name" value="PsdUridine_synth_TruA_a/b_dom"/>
</dbReference>
<dbReference type="GO" id="GO:0160147">
    <property type="term" value="F:tRNA pseudouridine(38-40) synthase activity"/>
    <property type="evidence" value="ECO:0007669"/>
    <property type="project" value="UniProtKB-EC"/>
</dbReference>
<protein>
    <submittedName>
        <fullName evidence="5">tRNA pseudouridine(38-40) synthase</fullName>
        <ecNumber evidence="5">5.4.99.12</ecNumber>
    </submittedName>
</protein>
<name>A0A3B1BNJ2_9ZZZZ</name>
<evidence type="ECO:0000313" key="5">
    <source>
        <dbReference type="EMBL" id="VAX13068.1"/>
    </source>
</evidence>
<feature type="non-terminal residue" evidence="5">
    <location>
        <position position="1"/>
    </location>
</feature>
<evidence type="ECO:0000256" key="1">
    <source>
        <dbReference type="ARBA" id="ARBA00009375"/>
    </source>
</evidence>
<dbReference type="AlphaFoldDB" id="A0A3B1BNJ2"/>
<gene>
    <name evidence="5" type="ORF">MNBD_GAMMA24-359</name>
</gene>
<keyword evidence="3 5" id="KW-0413">Isomerase</keyword>
<dbReference type="GO" id="GO:0003723">
    <property type="term" value="F:RNA binding"/>
    <property type="evidence" value="ECO:0007669"/>
    <property type="project" value="InterPro"/>
</dbReference>
<dbReference type="PANTHER" id="PTHR11142:SF0">
    <property type="entry name" value="TRNA PSEUDOURIDINE SYNTHASE-LIKE 1"/>
    <property type="match status" value="1"/>
</dbReference>
<evidence type="ECO:0000256" key="2">
    <source>
        <dbReference type="ARBA" id="ARBA00022694"/>
    </source>
</evidence>